<dbReference type="RefSeq" id="WP_138238210.1">
    <property type="nucleotide sequence ID" value="NZ_VBRY01000002.1"/>
</dbReference>
<keyword evidence="2" id="KW-1133">Transmembrane helix</keyword>
<protein>
    <submittedName>
        <fullName evidence="3">Uncharacterized protein</fullName>
    </submittedName>
</protein>
<dbReference type="EMBL" id="VBRY01000002">
    <property type="protein sequence ID" value="TLS68590.1"/>
    <property type="molecule type" value="Genomic_DNA"/>
</dbReference>
<feature type="compositionally biased region" description="Low complexity" evidence="1">
    <location>
        <begin position="86"/>
        <end position="108"/>
    </location>
</feature>
<name>A0A5R9GRQ3_9PROT</name>
<feature type="transmembrane region" description="Helical" evidence="2">
    <location>
        <begin position="42"/>
        <end position="62"/>
    </location>
</feature>
<evidence type="ECO:0000313" key="4">
    <source>
        <dbReference type="Proteomes" id="UP000306585"/>
    </source>
</evidence>
<organism evidence="3 4">
    <name type="scientific">Mariprofundus erugo</name>
    <dbReference type="NCBI Taxonomy" id="2528639"/>
    <lineage>
        <taxon>Bacteria</taxon>
        <taxon>Pseudomonadati</taxon>
        <taxon>Pseudomonadota</taxon>
        <taxon>Candidatius Mariprofundia</taxon>
        <taxon>Mariprofundales</taxon>
        <taxon>Mariprofundaceae</taxon>
        <taxon>Mariprofundus</taxon>
    </lineage>
</organism>
<sequence length="108" mass="11550">MIHSIVYNLPVGVLPYVETVLLIVLAIAVLMMLLCFFRLNRWIAGVILLTLATGLWVTIPAMTDEISVRQATERMQQTSVHAVTSPATPAAATDTPQAPAAATTAPAH</sequence>
<accession>A0A5R9GRQ3</accession>
<keyword evidence="2" id="KW-0472">Membrane</keyword>
<feature type="region of interest" description="Disordered" evidence="1">
    <location>
        <begin position="79"/>
        <end position="108"/>
    </location>
</feature>
<dbReference type="Proteomes" id="UP000306585">
    <property type="component" value="Unassembled WGS sequence"/>
</dbReference>
<feature type="transmembrane region" description="Helical" evidence="2">
    <location>
        <begin position="20"/>
        <end position="37"/>
    </location>
</feature>
<dbReference type="AlphaFoldDB" id="A0A5R9GRQ3"/>
<evidence type="ECO:0000256" key="2">
    <source>
        <dbReference type="SAM" id="Phobius"/>
    </source>
</evidence>
<comment type="caution">
    <text evidence="3">The sequence shown here is derived from an EMBL/GenBank/DDBJ whole genome shotgun (WGS) entry which is preliminary data.</text>
</comment>
<proteinExistence type="predicted"/>
<reference evidence="3 4" key="1">
    <citation type="journal article" date="2019" name="Appl. Environ. Microbiol.">
        <title>Environmental Evidence and Genomic Insight of Iron-oxidizing Bacteria Preference Towards More Corrosion Resistant Stainless Steel at Higher Salinities.</title>
        <authorList>
            <person name="Garrison C.E."/>
            <person name="Price K.A."/>
            <person name="Field E.K."/>
        </authorList>
    </citation>
    <scope>NUCLEOTIDE SEQUENCE [LARGE SCALE GENOMIC DNA]</scope>
    <source>
        <strain evidence="3 4">P3</strain>
    </source>
</reference>
<gene>
    <name evidence="3" type="ORF">FEF65_02465</name>
</gene>
<keyword evidence="4" id="KW-1185">Reference proteome</keyword>
<evidence type="ECO:0000256" key="1">
    <source>
        <dbReference type="SAM" id="MobiDB-lite"/>
    </source>
</evidence>
<evidence type="ECO:0000313" key="3">
    <source>
        <dbReference type="EMBL" id="TLS68590.1"/>
    </source>
</evidence>
<keyword evidence="2" id="KW-0812">Transmembrane</keyword>